<feature type="compositionally biased region" description="Acidic residues" evidence="1">
    <location>
        <begin position="376"/>
        <end position="387"/>
    </location>
</feature>
<dbReference type="InterPro" id="IPR058594">
    <property type="entry name" value="PB1-like_dom_pln"/>
</dbReference>
<name>A0A6J5W1C7_PRUAR</name>
<protein>
    <recommendedName>
        <fullName evidence="2">PB1-like domain-containing protein</fullName>
    </recommendedName>
</protein>
<reference evidence="4" key="1">
    <citation type="journal article" date="2020" name="Genome Biol.">
        <title>Gamete binning: chromosome-level and haplotype-resolved genome assembly enabled by high-throughput single-cell sequencing of gamete genomes.</title>
        <authorList>
            <person name="Campoy J.A."/>
            <person name="Sun H."/>
            <person name="Goel M."/>
            <person name="Jiao W.-B."/>
            <person name="Folz-Donahue K."/>
            <person name="Wang N."/>
            <person name="Rubio M."/>
            <person name="Liu C."/>
            <person name="Kukat C."/>
            <person name="Ruiz D."/>
            <person name="Huettel B."/>
            <person name="Schneeberger K."/>
        </authorList>
    </citation>
    <scope>NUCLEOTIDE SEQUENCE [LARGE SCALE GENOMIC DNA]</scope>
    <source>
        <strain evidence="4">cv. Rojo Pasion</strain>
    </source>
</reference>
<evidence type="ECO:0000256" key="1">
    <source>
        <dbReference type="SAM" id="MobiDB-lite"/>
    </source>
</evidence>
<feature type="domain" description="PB1-like" evidence="2">
    <location>
        <begin position="20"/>
        <end position="100"/>
    </location>
</feature>
<gene>
    <name evidence="3" type="ORF">ORAREDHAP_LOCUS4335</name>
</gene>
<evidence type="ECO:0000313" key="4">
    <source>
        <dbReference type="Proteomes" id="UP000507245"/>
    </source>
</evidence>
<feature type="region of interest" description="Disordered" evidence="1">
    <location>
        <begin position="355"/>
        <end position="408"/>
    </location>
</feature>
<dbReference type="OrthoDB" id="10426299at2759"/>
<dbReference type="EMBL" id="CAEKKB010000001">
    <property type="protein sequence ID" value="CAB4294253.1"/>
    <property type="molecule type" value="Genomic_DNA"/>
</dbReference>
<dbReference type="Pfam" id="PF26130">
    <property type="entry name" value="PB1-like"/>
    <property type="match status" value="1"/>
</dbReference>
<evidence type="ECO:0000259" key="2">
    <source>
        <dbReference type="Pfam" id="PF26130"/>
    </source>
</evidence>
<keyword evidence="4" id="KW-1185">Reference proteome</keyword>
<dbReference type="Proteomes" id="UP000507245">
    <property type="component" value="Unassembled WGS sequence"/>
</dbReference>
<dbReference type="AlphaFoldDB" id="A0A6J5W1C7"/>
<sequence>MSWDLRALGTPHTSYGDPELFSIRMYHGGQICGNCYASGNIAWFDYCDKDRMSMTEIDNMVRELGYDGVISYWYSIPIYSNGGLTKLNDDQNVVDMLVFVPETRLIDIFLHHGVDSNEGWFYSQSGSNLFVDVEADIVPNRGVVIEELDNNYGAIVPVGGKRKQWRQQKKSVVIEELNEYPNGEQSGGGMQNSRESCARQGVSEKGKEKAVERESSVVQEDKEKVVERESSATVDKGKSKVSSVFGKRRARAFCKRRCKNVKKTRDKEDQRSNTVTKGLVEKEVIEGSVEKSKLSRCHPMKTRKARKMTTFCDDKEESADSLDSDFAYPNFSCDDNDDDVDFDEWVDKQTKWVGDGAKGKESVSTNAGVESWDWGADVELDSEEYDSDNVQPKYDSDDDTPMTDRWPEFNPQLTWQIHSLRLG</sequence>
<organism evidence="3 4">
    <name type="scientific">Prunus armeniaca</name>
    <name type="common">Apricot</name>
    <name type="synonym">Armeniaca vulgaris</name>
    <dbReference type="NCBI Taxonomy" id="36596"/>
    <lineage>
        <taxon>Eukaryota</taxon>
        <taxon>Viridiplantae</taxon>
        <taxon>Streptophyta</taxon>
        <taxon>Embryophyta</taxon>
        <taxon>Tracheophyta</taxon>
        <taxon>Spermatophyta</taxon>
        <taxon>Magnoliopsida</taxon>
        <taxon>eudicotyledons</taxon>
        <taxon>Gunneridae</taxon>
        <taxon>Pentapetalae</taxon>
        <taxon>rosids</taxon>
        <taxon>fabids</taxon>
        <taxon>Rosales</taxon>
        <taxon>Rosaceae</taxon>
        <taxon>Amygdaloideae</taxon>
        <taxon>Amygdaleae</taxon>
        <taxon>Prunus</taxon>
    </lineage>
</organism>
<feature type="region of interest" description="Disordered" evidence="1">
    <location>
        <begin position="180"/>
        <end position="216"/>
    </location>
</feature>
<evidence type="ECO:0000313" key="3">
    <source>
        <dbReference type="EMBL" id="CAB4294253.1"/>
    </source>
</evidence>
<accession>A0A6J5W1C7</accession>
<feature type="compositionally biased region" description="Basic and acidic residues" evidence="1">
    <location>
        <begin position="202"/>
        <end position="216"/>
    </location>
</feature>
<proteinExistence type="predicted"/>